<sequence>MKSLKVKILVPVLAVVFAITASAFTTVDNVQIDSNASMQGYIYQSATNPCHQVSVPNCSIDGEQTCFYSPGVIAKRLTGTSCPLPLKRNL</sequence>
<dbReference type="RefSeq" id="WP_115812896.1">
    <property type="nucleotide sequence ID" value="NZ_QREI01000011.1"/>
</dbReference>
<keyword evidence="3" id="KW-1185">Reference proteome</keyword>
<accession>A0A3D9LMC0</accession>
<dbReference type="Proteomes" id="UP000256919">
    <property type="component" value="Unassembled WGS sequence"/>
</dbReference>
<dbReference type="OrthoDB" id="1453093at2"/>
<dbReference type="EMBL" id="QREI01000011">
    <property type="protein sequence ID" value="REE07796.1"/>
    <property type="molecule type" value="Genomic_DNA"/>
</dbReference>
<evidence type="ECO:0000313" key="3">
    <source>
        <dbReference type="Proteomes" id="UP000256919"/>
    </source>
</evidence>
<feature type="signal peptide" evidence="1">
    <location>
        <begin position="1"/>
        <end position="23"/>
    </location>
</feature>
<dbReference type="InterPro" id="IPR045391">
    <property type="entry name" value="DUF6520"/>
</dbReference>
<feature type="chain" id="PRO_5017624045" evidence="1">
    <location>
        <begin position="24"/>
        <end position="90"/>
    </location>
</feature>
<dbReference type="Pfam" id="PF20130">
    <property type="entry name" value="DUF6520"/>
    <property type="match status" value="1"/>
</dbReference>
<gene>
    <name evidence="2" type="ORF">DFQ09_111126</name>
</gene>
<protein>
    <submittedName>
        <fullName evidence="2">Uncharacterized protein</fullName>
    </submittedName>
</protein>
<reference evidence="2 3" key="1">
    <citation type="submission" date="2018-07" db="EMBL/GenBank/DDBJ databases">
        <title>Genomic Encyclopedia of Type Strains, Phase III (KMG-III): the genomes of soil and plant-associated and newly described type strains.</title>
        <authorList>
            <person name="Whitman W."/>
        </authorList>
    </citation>
    <scope>NUCLEOTIDE SEQUENCE [LARGE SCALE GENOMIC DNA]</scope>
    <source>
        <strain evidence="2 3">CECT 7948</strain>
    </source>
</reference>
<dbReference type="AlphaFoldDB" id="A0A3D9LMC0"/>
<evidence type="ECO:0000256" key="1">
    <source>
        <dbReference type="SAM" id="SignalP"/>
    </source>
</evidence>
<keyword evidence="1" id="KW-0732">Signal</keyword>
<name>A0A3D9LMC0_9FLAO</name>
<comment type="caution">
    <text evidence="2">The sequence shown here is derived from an EMBL/GenBank/DDBJ whole genome shotgun (WGS) entry which is preliminary data.</text>
</comment>
<evidence type="ECO:0000313" key="2">
    <source>
        <dbReference type="EMBL" id="REE07796.1"/>
    </source>
</evidence>
<proteinExistence type="predicted"/>
<organism evidence="2 3">
    <name type="scientific">Winogradskyella pacifica</name>
    <dbReference type="NCBI Taxonomy" id="664642"/>
    <lineage>
        <taxon>Bacteria</taxon>
        <taxon>Pseudomonadati</taxon>
        <taxon>Bacteroidota</taxon>
        <taxon>Flavobacteriia</taxon>
        <taxon>Flavobacteriales</taxon>
        <taxon>Flavobacteriaceae</taxon>
        <taxon>Winogradskyella</taxon>
    </lineage>
</organism>